<proteinExistence type="predicted"/>
<feature type="domain" description="ImpA N-terminal" evidence="1">
    <location>
        <begin position="17"/>
        <end position="123"/>
    </location>
</feature>
<comment type="caution">
    <text evidence="2">The sequence shown here is derived from an EMBL/GenBank/DDBJ whole genome shotgun (WGS) entry which is preliminary data.</text>
</comment>
<sequence>MTYSSKLSSHYLELAEQPISKDVFAGEDVRFSSEYEALENELGKALSLHENGQTDWLKILENSEALLRAQSKDLRVAAWLTWALYQRESFPGLLAGLGLLERLCSRHWVEIHPLKARPRAAAIALSLLQISEPTSI</sequence>
<dbReference type="PANTHER" id="PTHR37024">
    <property type="entry name" value="TYPE VI SECRETION SYSTEM DUF2094 AND IMPA-RELATED DOMAIN PROTEIN"/>
    <property type="match status" value="1"/>
</dbReference>
<dbReference type="Proteomes" id="UP000253594">
    <property type="component" value="Unassembled WGS sequence"/>
</dbReference>
<accession>A0A367M327</accession>
<dbReference type="PANTHER" id="PTHR37024:SF5">
    <property type="entry name" value="IMPA N-TERMINAL DOMAIN-CONTAINING PROTEIN"/>
    <property type="match status" value="1"/>
</dbReference>
<evidence type="ECO:0000259" key="1">
    <source>
        <dbReference type="Pfam" id="PF06812"/>
    </source>
</evidence>
<reference evidence="2 3" key="1">
    <citation type="submission" date="2018-07" db="EMBL/GenBank/DDBJ databases">
        <title>Mechanisms of high-level aminoglycoside resistance among Gram-negative pathogens in Brazil.</title>
        <authorList>
            <person name="Ballaben A.S."/>
            <person name="Darini A.L.C."/>
            <person name="Doi Y."/>
        </authorList>
    </citation>
    <scope>NUCLEOTIDE SEQUENCE [LARGE SCALE GENOMIC DNA]</scope>
    <source>
        <strain evidence="2 3">B2-305</strain>
    </source>
</reference>
<gene>
    <name evidence="2" type="ORF">DT376_26635</name>
</gene>
<name>A0A367M327_PSEAI</name>
<feature type="non-terminal residue" evidence="2">
    <location>
        <position position="136"/>
    </location>
</feature>
<evidence type="ECO:0000313" key="2">
    <source>
        <dbReference type="EMBL" id="RCI71896.1"/>
    </source>
</evidence>
<organism evidence="2 3">
    <name type="scientific">Pseudomonas aeruginosa</name>
    <dbReference type="NCBI Taxonomy" id="287"/>
    <lineage>
        <taxon>Bacteria</taxon>
        <taxon>Pseudomonadati</taxon>
        <taxon>Pseudomonadota</taxon>
        <taxon>Gammaproteobacteria</taxon>
        <taxon>Pseudomonadales</taxon>
        <taxon>Pseudomonadaceae</taxon>
        <taxon>Pseudomonas</taxon>
    </lineage>
</organism>
<dbReference type="InterPro" id="IPR010657">
    <property type="entry name" value="ImpA_N"/>
</dbReference>
<evidence type="ECO:0000313" key="3">
    <source>
        <dbReference type="Proteomes" id="UP000253594"/>
    </source>
</evidence>
<protein>
    <submittedName>
        <fullName evidence="2">Type VI secretion system protein TssA</fullName>
    </submittedName>
</protein>
<dbReference type="AlphaFoldDB" id="A0A367M327"/>
<dbReference type="Pfam" id="PF06812">
    <property type="entry name" value="ImpA_N"/>
    <property type="match status" value="1"/>
</dbReference>
<dbReference type="EMBL" id="QORE01001177">
    <property type="protein sequence ID" value="RCI71896.1"/>
    <property type="molecule type" value="Genomic_DNA"/>
</dbReference>